<evidence type="ECO:0000256" key="2">
    <source>
        <dbReference type="ARBA" id="ARBA00022448"/>
    </source>
</evidence>
<keyword evidence="5" id="KW-0472">Membrane</keyword>
<evidence type="ECO:0000256" key="6">
    <source>
        <dbReference type="ARBA" id="ARBA00023237"/>
    </source>
</evidence>
<dbReference type="InterPro" id="IPR010130">
    <property type="entry name" value="T1SS_OMP_TolC"/>
</dbReference>
<keyword evidence="2" id="KW-0813">Transport</keyword>
<keyword evidence="6" id="KW-0998">Cell outer membrane</keyword>
<dbReference type="PANTHER" id="PTHR30026:SF22">
    <property type="entry name" value="OUTER MEMBRANE EFFLUX PROTEIN"/>
    <property type="match status" value="1"/>
</dbReference>
<dbReference type="InterPro" id="IPR003423">
    <property type="entry name" value="OMP_efflux"/>
</dbReference>
<dbReference type="Gene3D" id="1.20.1600.10">
    <property type="entry name" value="Outer membrane efflux proteins (OEP)"/>
    <property type="match status" value="1"/>
</dbReference>
<evidence type="ECO:0000256" key="4">
    <source>
        <dbReference type="ARBA" id="ARBA00022692"/>
    </source>
</evidence>
<evidence type="ECO:0000256" key="5">
    <source>
        <dbReference type="ARBA" id="ARBA00023136"/>
    </source>
</evidence>
<protein>
    <submittedName>
        <fullName evidence="7">Agglutination protein</fullName>
    </submittedName>
</protein>
<dbReference type="GO" id="GO:1990281">
    <property type="term" value="C:efflux pump complex"/>
    <property type="evidence" value="ECO:0007669"/>
    <property type="project" value="TreeGrafter"/>
</dbReference>
<keyword evidence="3" id="KW-1134">Transmembrane beta strand</keyword>
<dbReference type="GO" id="GO:0015288">
    <property type="term" value="F:porin activity"/>
    <property type="evidence" value="ECO:0007669"/>
    <property type="project" value="TreeGrafter"/>
</dbReference>
<comment type="subcellular location">
    <subcellularLocation>
        <location evidence="1">Cell outer membrane</location>
    </subcellularLocation>
</comment>
<proteinExistence type="predicted"/>
<evidence type="ECO:0000256" key="3">
    <source>
        <dbReference type="ARBA" id="ARBA00022452"/>
    </source>
</evidence>
<evidence type="ECO:0000313" key="7">
    <source>
        <dbReference type="EMBL" id="SFV75490.1"/>
    </source>
</evidence>
<dbReference type="InterPro" id="IPR051906">
    <property type="entry name" value="TolC-like"/>
</dbReference>
<dbReference type="GO" id="GO:0015562">
    <property type="term" value="F:efflux transmembrane transporter activity"/>
    <property type="evidence" value="ECO:0007669"/>
    <property type="project" value="InterPro"/>
</dbReference>
<dbReference type="PANTHER" id="PTHR30026">
    <property type="entry name" value="OUTER MEMBRANE PROTEIN TOLC"/>
    <property type="match status" value="1"/>
</dbReference>
<accession>A0A1W1D4R5</accession>
<dbReference type="GO" id="GO:0009279">
    <property type="term" value="C:cell outer membrane"/>
    <property type="evidence" value="ECO:0007669"/>
    <property type="project" value="UniProtKB-SubCell"/>
</dbReference>
<sequence length="433" mass="48939">MKYVLLSLILFPTFLVATTITEVIKNVVYTNPSVFVKKEGLNVEVDKLKEANSKYFPSVDLSFSIGPEVTKTPSNNGEKASLTRREASVIITQNIFSGFKTTATVAQQKSQILLAQNNLQSSVENIALDTALAYIDVLKKRALYNIAKDNVLVHFKYLSKIKEKLDAGMAVNSDYVQTLSRYENAKSVEFLATQDYLTAVYSLKRLSPDINITSLEEPILGKLPAQTTKDLVQLAMQTNSDLLVSNANIKVAESTVKIAKSEYYPTIDFVFRAYDNKNVHGVGYKTQTNPNPISKDSGYSGLIVIKYNLFNGFASYARNEISKNTLLKRRMALKDTKLFIKTKIKVALTTYKVTKKRIKHIEKYVQASKKAVSDYLEEYDLGRRTIIDLLNIELEYNNARNLQINAKYDLIKSYYQLLSYTGYLLKDMDIAIE</sequence>
<name>A0A1W1D4R5_9ZZZZ</name>
<organism evidence="7">
    <name type="scientific">hydrothermal vent metagenome</name>
    <dbReference type="NCBI Taxonomy" id="652676"/>
    <lineage>
        <taxon>unclassified sequences</taxon>
        <taxon>metagenomes</taxon>
        <taxon>ecological metagenomes</taxon>
    </lineage>
</organism>
<dbReference type="SUPFAM" id="SSF56954">
    <property type="entry name" value="Outer membrane efflux proteins (OEP)"/>
    <property type="match status" value="1"/>
</dbReference>
<keyword evidence="4" id="KW-0812">Transmembrane</keyword>
<gene>
    <name evidence="7" type="ORF">MNB_SM-3-45</name>
</gene>
<dbReference type="Pfam" id="PF02321">
    <property type="entry name" value="OEP"/>
    <property type="match status" value="2"/>
</dbReference>
<dbReference type="NCBIfam" id="TIGR01844">
    <property type="entry name" value="type_I_sec_TolC"/>
    <property type="match status" value="1"/>
</dbReference>
<evidence type="ECO:0000256" key="1">
    <source>
        <dbReference type="ARBA" id="ARBA00004442"/>
    </source>
</evidence>
<reference evidence="7" key="1">
    <citation type="submission" date="2016-10" db="EMBL/GenBank/DDBJ databases">
        <authorList>
            <person name="de Groot N.N."/>
        </authorList>
    </citation>
    <scope>NUCLEOTIDE SEQUENCE</scope>
</reference>
<dbReference type="EMBL" id="FPHP01000042">
    <property type="protein sequence ID" value="SFV75490.1"/>
    <property type="molecule type" value="Genomic_DNA"/>
</dbReference>
<dbReference type="AlphaFoldDB" id="A0A1W1D4R5"/>